<accession>A0A5C8P4U6</accession>
<dbReference type="InterPro" id="IPR042119">
    <property type="entry name" value="QueA_dom2"/>
</dbReference>
<dbReference type="InterPro" id="IPR036100">
    <property type="entry name" value="QueA_sf"/>
</dbReference>
<reference evidence="14 15" key="1">
    <citation type="submission" date="2019-06" db="EMBL/GenBank/DDBJ databases">
        <title>Quisquiliibacterium sp. nov., isolated from a maize field.</title>
        <authorList>
            <person name="Lin S.-Y."/>
            <person name="Tsai C.-F."/>
            <person name="Young C.-C."/>
        </authorList>
    </citation>
    <scope>NUCLEOTIDE SEQUENCE [LARGE SCALE GENOMIC DNA]</scope>
    <source>
        <strain evidence="14 15">CC-CFT501</strain>
    </source>
</reference>
<keyword evidence="7 13" id="KW-0671">Queuosine biosynthesis</keyword>
<sequence>MRLSDFDFELPPELIAQHPPAERGASRLLVVRAGGAGDGAAAAGGAEARPEERPEARLEDRLFADLPSLLAPGDLLVLNDTRVIRARLFGVKDTGGRVEALVERVSGPKEAIAMLRASKPPKPGSRIAWRSGGAEVLERADEFWRLRFDDPVMEVLEREGRLPLPPYITHAPGAEDERRYQTVYAREAGSVAAPTAGLHFDEAMLARLRNAGVGLAWVTLHVGAGTFQPVRVEDLSRHRMHAERYEVPEATARAIADTRAAGGRVVAVGTTSLRTLEGVAAAHDGAVVAGAGETRLFVRPGFRFRVVDRLITNFHLPKSTLLMLVSAFAGMETIRRAYAHAIAQRYRFFSYGDAMLLERSPGADGHDPNDPL</sequence>
<comment type="catalytic activity">
    <reaction evidence="8 13">
        <text>7-aminomethyl-7-carbaguanosine(34) in tRNA + S-adenosyl-L-methionine = epoxyqueuosine(34) in tRNA + adenine + L-methionine + 2 H(+)</text>
        <dbReference type="Rhea" id="RHEA:32155"/>
        <dbReference type="Rhea" id="RHEA-COMP:10342"/>
        <dbReference type="Rhea" id="RHEA-COMP:18582"/>
        <dbReference type="ChEBI" id="CHEBI:15378"/>
        <dbReference type="ChEBI" id="CHEBI:16708"/>
        <dbReference type="ChEBI" id="CHEBI:57844"/>
        <dbReference type="ChEBI" id="CHEBI:59789"/>
        <dbReference type="ChEBI" id="CHEBI:82833"/>
        <dbReference type="ChEBI" id="CHEBI:194443"/>
        <dbReference type="EC" id="2.4.99.17"/>
    </reaction>
</comment>
<evidence type="ECO:0000256" key="4">
    <source>
        <dbReference type="ARBA" id="ARBA00022490"/>
    </source>
</evidence>
<dbReference type="InterPro" id="IPR042118">
    <property type="entry name" value="QueA_dom1"/>
</dbReference>
<dbReference type="HAMAP" id="MF_00113">
    <property type="entry name" value="QueA"/>
    <property type="match status" value="1"/>
</dbReference>
<dbReference type="FunFam" id="3.40.1780.10:FF:000001">
    <property type="entry name" value="S-adenosylmethionine:tRNA ribosyltransferase-isomerase"/>
    <property type="match status" value="1"/>
</dbReference>
<dbReference type="RefSeq" id="WP_147702837.1">
    <property type="nucleotide sequence ID" value="NZ_VDUY01000001.1"/>
</dbReference>
<comment type="caution">
    <text evidence="14">The sequence shown here is derived from an EMBL/GenBank/DDBJ whole genome shotgun (WGS) entry which is preliminary data.</text>
</comment>
<evidence type="ECO:0000256" key="1">
    <source>
        <dbReference type="ARBA" id="ARBA00004496"/>
    </source>
</evidence>
<dbReference type="PANTHER" id="PTHR30307">
    <property type="entry name" value="S-ADENOSYLMETHIONINE:TRNA RIBOSYLTRANSFERASE-ISOMERASE"/>
    <property type="match status" value="1"/>
</dbReference>
<dbReference type="NCBIfam" id="TIGR00113">
    <property type="entry name" value="queA"/>
    <property type="match status" value="1"/>
</dbReference>
<dbReference type="GO" id="GO:0008616">
    <property type="term" value="P:tRNA queuosine(34) biosynthetic process"/>
    <property type="evidence" value="ECO:0007669"/>
    <property type="project" value="UniProtKB-UniRule"/>
</dbReference>
<dbReference type="GO" id="GO:0005737">
    <property type="term" value="C:cytoplasm"/>
    <property type="evidence" value="ECO:0007669"/>
    <property type="project" value="UniProtKB-SubCell"/>
</dbReference>
<keyword evidence="15" id="KW-1185">Reference proteome</keyword>
<dbReference type="Gene3D" id="2.40.10.240">
    <property type="entry name" value="QueA-like"/>
    <property type="match status" value="1"/>
</dbReference>
<dbReference type="UniPathway" id="UPA00392"/>
<evidence type="ECO:0000256" key="3">
    <source>
        <dbReference type="ARBA" id="ARBA00011245"/>
    </source>
</evidence>
<evidence type="ECO:0000256" key="6">
    <source>
        <dbReference type="ARBA" id="ARBA00022691"/>
    </source>
</evidence>
<proteinExistence type="inferred from homology"/>
<dbReference type="Proteomes" id="UP000321548">
    <property type="component" value="Unassembled WGS sequence"/>
</dbReference>
<comment type="subunit">
    <text evidence="3 13">Monomer.</text>
</comment>
<evidence type="ECO:0000256" key="11">
    <source>
        <dbReference type="ARBA" id="ARBA00069325"/>
    </source>
</evidence>
<evidence type="ECO:0000313" key="15">
    <source>
        <dbReference type="Proteomes" id="UP000321548"/>
    </source>
</evidence>
<comment type="pathway">
    <text evidence="2 13">tRNA modification; tRNA-queuosine biosynthesis.</text>
</comment>
<evidence type="ECO:0000313" key="14">
    <source>
        <dbReference type="EMBL" id="TXL68701.1"/>
    </source>
</evidence>
<dbReference type="SUPFAM" id="SSF111337">
    <property type="entry name" value="QueA-like"/>
    <property type="match status" value="1"/>
</dbReference>
<dbReference type="InterPro" id="IPR003699">
    <property type="entry name" value="QueA"/>
</dbReference>
<dbReference type="Pfam" id="PF02547">
    <property type="entry name" value="Queuosine_synth"/>
    <property type="match status" value="1"/>
</dbReference>
<dbReference type="EMBL" id="VDUY01000001">
    <property type="protein sequence ID" value="TXL68701.1"/>
    <property type="molecule type" value="Genomic_DNA"/>
</dbReference>
<dbReference type="EC" id="2.4.99.17" evidence="10 13"/>
<name>A0A5C8P4U6_9BURK</name>
<keyword evidence="14" id="KW-0413">Isomerase</keyword>
<evidence type="ECO:0000256" key="7">
    <source>
        <dbReference type="ARBA" id="ARBA00022785"/>
    </source>
</evidence>
<organism evidence="14 15">
    <name type="scientific">Zeimonas arvi</name>
    <dbReference type="NCBI Taxonomy" id="2498847"/>
    <lineage>
        <taxon>Bacteria</taxon>
        <taxon>Pseudomonadati</taxon>
        <taxon>Pseudomonadota</taxon>
        <taxon>Betaproteobacteria</taxon>
        <taxon>Burkholderiales</taxon>
        <taxon>Burkholderiaceae</taxon>
        <taxon>Zeimonas</taxon>
    </lineage>
</organism>
<keyword evidence="14" id="KW-0328">Glycosyltransferase</keyword>
<evidence type="ECO:0000256" key="10">
    <source>
        <dbReference type="ARBA" id="ARBA00066503"/>
    </source>
</evidence>
<keyword evidence="6 13" id="KW-0949">S-adenosyl-L-methionine</keyword>
<protein>
    <recommendedName>
        <fullName evidence="11 13">S-adenosylmethionine:tRNA ribosyltransferase-isomerase</fullName>
        <ecNumber evidence="10 13">2.4.99.17</ecNumber>
    </recommendedName>
    <alternativeName>
        <fullName evidence="12 13">Queuosine biosynthesis protein QueA</fullName>
    </alternativeName>
</protein>
<gene>
    <name evidence="13 14" type="primary">queA</name>
    <name evidence="14" type="ORF">FHP08_03215</name>
</gene>
<evidence type="ECO:0000256" key="8">
    <source>
        <dbReference type="ARBA" id="ARBA00052751"/>
    </source>
</evidence>
<evidence type="ECO:0000256" key="13">
    <source>
        <dbReference type="HAMAP-Rule" id="MF_00113"/>
    </source>
</evidence>
<evidence type="ECO:0000256" key="2">
    <source>
        <dbReference type="ARBA" id="ARBA00004691"/>
    </source>
</evidence>
<dbReference type="NCBIfam" id="NF001140">
    <property type="entry name" value="PRK00147.1"/>
    <property type="match status" value="1"/>
</dbReference>
<dbReference type="Gene3D" id="3.40.1780.10">
    <property type="entry name" value="QueA-like"/>
    <property type="match status" value="1"/>
</dbReference>
<dbReference type="OrthoDB" id="9805933at2"/>
<keyword evidence="4 13" id="KW-0963">Cytoplasm</keyword>
<comment type="function">
    <text evidence="13">Transfers and isomerizes the ribose moiety from AdoMet to the 7-aminomethyl group of 7-deazaguanine (preQ1-tRNA) to give epoxyqueuosine (oQ-tRNA).</text>
</comment>
<dbReference type="AlphaFoldDB" id="A0A5C8P4U6"/>
<dbReference type="PANTHER" id="PTHR30307:SF0">
    <property type="entry name" value="S-ADENOSYLMETHIONINE:TRNA RIBOSYLTRANSFERASE-ISOMERASE"/>
    <property type="match status" value="1"/>
</dbReference>
<comment type="subcellular location">
    <subcellularLocation>
        <location evidence="1 13">Cytoplasm</location>
    </subcellularLocation>
</comment>
<dbReference type="GO" id="GO:0051075">
    <property type="term" value="F:S-adenosylmethionine:tRNA ribosyltransferase-isomerase activity"/>
    <property type="evidence" value="ECO:0007669"/>
    <property type="project" value="UniProtKB-EC"/>
</dbReference>
<evidence type="ECO:0000256" key="12">
    <source>
        <dbReference type="ARBA" id="ARBA00076160"/>
    </source>
</evidence>
<keyword evidence="5 13" id="KW-0808">Transferase</keyword>
<evidence type="ECO:0000256" key="9">
    <source>
        <dbReference type="ARBA" id="ARBA00061210"/>
    </source>
</evidence>
<evidence type="ECO:0000256" key="5">
    <source>
        <dbReference type="ARBA" id="ARBA00022679"/>
    </source>
</evidence>
<comment type="similarity">
    <text evidence="9 13">Belongs to the QueA family.</text>
</comment>